<keyword evidence="2" id="KW-1185">Reference proteome</keyword>
<evidence type="ECO:0000313" key="2">
    <source>
        <dbReference type="Proteomes" id="UP000299102"/>
    </source>
</evidence>
<organism evidence="1 2">
    <name type="scientific">Eumeta variegata</name>
    <name type="common">Bagworm moth</name>
    <name type="synonym">Eumeta japonica</name>
    <dbReference type="NCBI Taxonomy" id="151549"/>
    <lineage>
        <taxon>Eukaryota</taxon>
        <taxon>Metazoa</taxon>
        <taxon>Ecdysozoa</taxon>
        <taxon>Arthropoda</taxon>
        <taxon>Hexapoda</taxon>
        <taxon>Insecta</taxon>
        <taxon>Pterygota</taxon>
        <taxon>Neoptera</taxon>
        <taxon>Endopterygota</taxon>
        <taxon>Lepidoptera</taxon>
        <taxon>Glossata</taxon>
        <taxon>Ditrysia</taxon>
        <taxon>Tineoidea</taxon>
        <taxon>Psychidae</taxon>
        <taxon>Oiketicinae</taxon>
        <taxon>Eumeta</taxon>
    </lineage>
</organism>
<evidence type="ECO:0000313" key="1">
    <source>
        <dbReference type="EMBL" id="GBP82732.1"/>
    </source>
</evidence>
<dbReference type="EMBL" id="BGZK01001583">
    <property type="protein sequence ID" value="GBP82732.1"/>
    <property type="molecule type" value="Genomic_DNA"/>
</dbReference>
<comment type="caution">
    <text evidence="1">The sequence shown here is derived from an EMBL/GenBank/DDBJ whole genome shotgun (WGS) entry which is preliminary data.</text>
</comment>
<sequence length="120" mass="14111">MYNVTPVKVILTSQRQQLNRCKFRENRSAGRMSYDVDGREHRQNNVELCALQCTPIHETRNVDFVHSMYEDVELHRGYTMEKKNVANHEYIINGTKKFDKYPILKLDDSDLTDGAWIQSC</sequence>
<proteinExistence type="predicted"/>
<accession>A0A4C1Z601</accession>
<name>A0A4C1Z601_EUMVA</name>
<dbReference type="AlphaFoldDB" id="A0A4C1Z601"/>
<protein>
    <submittedName>
        <fullName evidence="1">Uncharacterized protein</fullName>
    </submittedName>
</protein>
<dbReference type="Proteomes" id="UP000299102">
    <property type="component" value="Unassembled WGS sequence"/>
</dbReference>
<reference evidence="1 2" key="1">
    <citation type="journal article" date="2019" name="Commun. Biol.">
        <title>The bagworm genome reveals a unique fibroin gene that provides high tensile strength.</title>
        <authorList>
            <person name="Kono N."/>
            <person name="Nakamura H."/>
            <person name="Ohtoshi R."/>
            <person name="Tomita M."/>
            <person name="Numata K."/>
            <person name="Arakawa K."/>
        </authorList>
    </citation>
    <scope>NUCLEOTIDE SEQUENCE [LARGE SCALE GENOMIC DNA]</scope>
</reference>
<gene>
    <name evidence="1" type="ORF">EVAR_89158_1</name>
</gene>